<dbReference type="EMBL" id="JBHSLU010000068">
    <property type="protein sequence ID" value="MFC5507734.1"/>
    <property type="molecule type" value="Genomic_DNA"/>
</dbReference>
<dbReference type="PRINTS" id="PR00368">
    <property type="entry name" value="FADPNR"/>
</dbReference>
<evidence type="ECO:0000256" key="5">
    <source>
        <dbReference type="ARBA" id="ARBA00022857"/>
    </source>
</evidence>
<dbReference type="PROSITE" id="PS00076">
    <property type="entry name" value="PYRIDINE_REDOX_1"/>
    <property type="match status" value="1"/>
</dbReference>
<dbReference type="InterPro" id="IPR001100">
    <property type="entry name" value="Pyr_nuc-diS_OxRdtase"/>
</dbReference>
<dbReference type="InterPro" id="IPR016156">
    <property type="entry name" value="FAD/NAD-linked_Rdtase_dimer_sf"/>
</dbReference>
<keyword evidence="13" id="KW-1185">Reference proteome</keyword>
<name>A0ABW0P4X5_9HYPH</name>
<dbReference type="PANTHER" id="PTHR43014:SF2">
    <property type="entry name" value="MERCURIC REDUCTASE"/>
    <property type="match status" value="1"/>
</dbReference>
<dbReference type="PIRSF" id="PIRSF000350">
    <property type="entry name" value="Mercury_reductase_MerA"/>
    <property type="match status" value="1"/>
</dbReference>
<keyword evidence="8 9" id="KW-0676">Redox-active center</keyword>
<dbReference type="Pfam" id="PF07992">
    <property type="entry name" value="Pyr_redox_2"/>
    <property type="match status" value="1"/>
</dbReference>
<keyword evidence="7" id="KW-1015">Disulfide bond</keyword>
<dbReference type="InterPro" id="IPR012999">
    <property type="entry name" value="Pyr_OxRdtase_I_AS"/>
</dbReference>
<dbReference type="Pfam" id="PF02852">
    <property type="entry name" value="Pyr_redox_dim"/>
    <property type="match status" value="1"/>
</dbReference>
<protein>
    <submittedName>
        <fullName evidence="12">Dihydrolipoyl dehydrogenase family protein</fullName>
        <ecNumber evidence="12">1.-.-.-</ecNumber>
    </submittedName>
</protein>
<dbReference type="PRINTS" id="PR00411">
    <property type="entry name" value="PNDRDTASEI"/>
</dbReference>
<dbReference type="InterPro" id="IPR023753">
    <property type="entry name" value="FAD/NAD-binding_dom"/>
</dbReference>
<feature type="domain" description="Pyridine nucleotide-disulphide oxidoreductase dimerisation" evidence="10">
    <location>
        <begin position="360"/>
        <end position="466"/>
    </location>
</feature>
<comment type="cofactor">
    <cofactor evidence="1">
        <name>FAD</name>
        <dbReference type="ChEBI" id="CHEBI:57692"/>
    </cofactor>
</comment>
<evidence type="ECO:0000259" key="11">
    <source>
        <dbReference type="Pfam" id="PF07992"/>
    </source>
</evidence>
<dbReference type="Proteomes" id="UP001596060">
    <property type="component" value="Unassembled WGS sequence"/>
</dbReference>
<evidence type="ECO:0000313" key="13">
    <source>
        <dbReference type="Proteomes" id="UP001596060"/>
    </source>
</evidence>
<evidence type="ECO:0000256" key="2">
    <source>
        <dbReference type="ARBA" id="ARBA00007532"/>
    </source>
</evidence>
<dbReference type="InterPro" id="IPR036188">
    <property type="entry name" value="FAD/NAD-bd_sf"/>
</dbReference>
<evidence type="ECO:0000256" key="4">
    <source>
        <dbReference type="ARBA" id="ARBA00022827"/>
    </source>
</evidence>
<evidence type="ECO:0000256" key="8">
    <source>
        <dbReference type="ARBA" id="ARBA00023284"/>
    </source>
</evidence>
<keyword evidence="5" id="KW-0521">NADP</keyword>
<comment type="similarity">
    <text evidence="2 9">Belongs to the class-I pyridine nucleotide-disulfide oxidoreductase family.</text>
</comment>
<dbReference type="SUPFAM" id="SSF55424">
    <property type="entry name" value="FAD/NAD-linked reductases, dimerisation (C-terminal) domain"/>
    <property type="match status" value="1"/>
</dbReference>
<dbReference type="InterPro" id="IPR004099">
    <property type="entry name" value="Pyr_nucl-diS_OxRdtase_dimer"/>
</dbReference>
<evidence type="ECO:0000256" key="7">
    <source>
        <dbReference type="ARBA" id="ARBA00023157"/>
    </source>
</evidence>
<dbReference type="Gene3D" id="3.30.390.30">
    <property type="match status" value="1"/>
</dbReference>
<evidence type="ECO:0000256" key="6">
    <source>
        <dbReference type="ARBA" id="ARBA00023002"/>
    </source>
</evidence>
<organism evidence="12 13">
    <name type="scientific">Bosea massiliensis</name>
    <dbReference type="NCBI Taxonomy" id="151419"/>
    <lineage>
        <taxon>Bacteria</taxon>
        <taxon>Pseudomonadati</taxon>
        <taxon>Pseudomonadota</taxon>
        <taxon>Alphaproteobacteria</taxon>
        <taxon>Hyphomicrobiales</taxon>
        <taxon>Boseaceae</taxon>
        <taxon>Bosea</taxon>
    </lineage>
</organism>
<dbReference type="SUPFAM" id="SSF51905">
    <property type="entry name" value="FAD/NAD(P)-binding domain"/>
    <property type="match status" value="1"/>
</dbReference>
<evidence type="ECO:0000256" key="9">
    <source>
        <dbReference type="RuleBase" id="RU003691"/>
    </source>
</evidence>
<keyword evidence="4 9" id="KW-0274">FAD</keyword>
<keyword evidence="3 9" id="KW-0285">Flavoprotein</keyword>
<dbReference type="RefSeq" id="WP_066735467.1">
    <property type="nucleotide sequence ID" value="NZ_JBHSLU010000068.1"/>
</dbReference>
<gene>
    <name evidence="12" type="ORF">ACFPN9_21035</name>
</gene>
<keyword evidence="6 9" id="KW-0560">Oxidoreductase</keyword>
<evidence type="ECO:0000259" key="10">
    <source>
        <dbReference type="Pfam" id="PF02852"/>
    </source>
</evidence>
<reference evidence="13" key="1">
    <citation type="journal article" date="2019" name="Int. J. Syst. Evol. Microbiol.">
        <title>The Global Catalogue of Microorganisms (GCM) 10K type strain sequencing project: providing services to taxonomists for standard genome sequencing and annotation.</title>
        <authorList>
            <consortium name="The Broad Institute Genomics Platform"/>
            <consortium name="The Broad Institute Genome Sequencing Center for Infectious Disease"/>
            <person name="Wu L."/>
            <person name="Ma J."/>
        </authorList>
    </citation>
    <scope>NUCLEOTIDE SEQUENCE [LARGE SCALE GENOMIC DNA]</scope>
    <source>
        <strain evidence="13">CCUG 43117</strain>
    </source>
</reference>
<evidence type="ECO:0000256" key="3">
    <source>
        <dbReference type="ARBA" id="ARBA00022630"/>
    </source>
</evidence>
<dbReference type="Gene3D" id="3.50.50.60">
    <property type="entry name" value="FAD/NAD(P)-binding domain"/>
    <property type="match status" value="2"/>
</dbReference>
<feature type="domain" description="FAD/NAD(P)-binding" evidence="11">
    <location>
        <begin position="24"/>
        <end position="338"/>
    </location>
</feature>
<evidence type="ECO:0000256" key="1">
    <source>
        <dbReference type="ARBA" id="ARBA00001974"/>
    </source>
</evidence>
<dbReference type="PANTHER" id="PTHR43014">
    <property type="entry name" value="MERCURIC REDUCTASE"/>
    <property type="match status" value="1"/>
</dbReference>
<accession>A0ABW0P4X5</accession>
<sequence length="492" mass="51673">MADPAPASLPPKRPLRQDGVLKADLCIIGAGSGGLSVAAGAVQMGASVVLIEKGEMGGDCLNTGCVPSKALIAAAHAAQAVRDGQRFGVHAAEPEIRFEEVHAHVHGVIGAIAPHDSVERFERLGVHVIKAAARFLDRDTVEAGGETILARRFVIATGSRAAVPPIPGLSDAGYLTNESVFELRERPEHLIIVGGGPIGIEMAQSFRRLGSRVTVIETFGILARDEPEAVEVVRAALLRDGVTLLEKVGISDVRRDGPVVTVTLDGDSAVGRCVAGSHLLVAAGRRPNVENLGLDAAGVAFAPKGITVDARLRTSNRRIFAIGDVSGGPQFTHIAGYHAGIVIRNALFGLPAKVDYTALPWVTYADPELAHAGLTEAQARKGGHDVQILTWSFALNDRAQAERATEGLAKVVLGRKGRILGATIVGPRAGELIGTWALAIASRLRIGAVASAVLPYPTLSEISKRAAGSYYTPKLFGSATRRVVGFVQRFLR</sequence>
<proteinExistence type="inferred from homology"/>
<dbReference type="GO" id="GO:0016491">
    <property type="term" value="F:oxidoreductase activity"/>
    <property type="evidence" value="ECO:0007669"/>
    <property type="project" value="UniProtKB-KW"/>
</dbReference>
<evidence type="ECO:0000313" key="12">
    <source>
        <dbReference type="EMBL" id="MFC5507734.1"/>
    </source>
</evidence>
<dbReference type="EC" id="1.-.-.-" evidence="12"/>
<comment type="caution">
    <text evidence="12">The sequence shown here is derived from an EMBL/GenBank/DDBJ whole genome shotgun (WGS) entry which is preliminary data.</text>
</comment>